<dbReference type="PANTHER" id="PTHR10252:SF8">
    <property type="entry name" value="NUCLEAR TRANSCRIPTION FACTOR Y SUBUNIT GAMMA"/>
    <property type="match status" value="1"/>
</dbReference>
<proteinExistence type="inferred from homology"/>
<dbReference type="CDD" id="cd22908">
    <property type="entry name" value="HFD_NFYC-like"/>
    <property type="match status" value="1"/>
</dbReference>
<dbReference type="GO" id="GO:0046982">
    <property type="term" value="F:protein heterodimerization activity"/>
    <property type="evidence" value="ECO:0007669"/>
    <property type="project" value="InterPro"/>
</dbReference>
<evidence type="ECO:0000256" key="2">
    <source>
        <dbReference type="ARBA" id="ARBA00023015"/>
    </source>
</evidence>
<evidence type="ECO:0000256" key="3">
    <source>
        <dbReference type="ARBA" id="ARBA00023125"/>
    </source>
</evidence>
<evidence type="ECO:0000256" key="6">
    <source>
        <dbReference type="ARBA" id="ARBA00038129"/>
    </source>
</evidence>
<dbReference type="GeneID" id="85224113"/>
<dbReference type="Gene3D" id="1.10.20.10">
    <property type="entry name" value="Histone, subunit A"/>
    <property type="match status" value="1"/>
</dbReference>
<evidence type="ECO:0000259" key="8">
    <source>
        <dbReference type="Pfam" id="PF00808"/>
    </source>
</evidence>
<comment type="similarity">
    <text evidence="6">Belongs to the NFYC/HAP5 subunit family.</text>
</comment>
<gene>
    <name evidence="9" type="primary">HAP5</name>
    <name evidence="9" type="ORF">MJAP1_000464</name>
</gene>
<keyword evidence="10" id="KW-1185">Reference proteome</keyword>
<keyword evidence="5" id="KW-0539">Nucleus</keyword>
<evidence type="ECO:0000256" key="7">
    <source>
        <dbReference type="SAM" id="MobiDB-lite"/>
    </source>
</evidence>
<dbReference type="GO" id="GO:0000978">
    <property type="term" value="F:RNA polymerase II cis-regulatory region sequence-specific DNA binding"/>
    <property type="evidence" value="ECO:0007669"/>
    <property type="project" value="TreeGrafter"/>
</dbReference>
<name>A0AAF0EYP4_9BASI</name>
<evidence type="ECO:0000313" key="10">
    <source>
        <dbReference type="Proteomes" id="UP001217754"/>
    </source>
</evidence>
<sequence length="353" mass="37983">MSFYQPDSSAMRSAPGPHAVPGAPDAKPGGPVEGLSMPQEAGAQVQQSAPLSTLIQQFSRNPGQFQRHFWRHQMDLVENGFDSDGKAIDFYNLGSTPNGSSSALPLARIKKVMKNDDEVKMISAEAPILFSRACEIFISDLTCRAFMVAEENKRRTIQRSDIANAIARSDLFDFLIDIVPRSDMVRNRSSSVPIRNALPATNVAPGLGGDVASRVGMNEAMLDPSKGPSGFMPLRPSQPDMRGRLENEMNMHPAAQAMKGMPKAPLGSEWGPPMYPFHAPNPMGDARVHPGAGMGMRGAPPAAPGMPRGNVDASSFMDASSSLSMPPHQQRGAFLNMVPYPMEENKGENAPGE</sequence>
<dbReference type="GO" id="GO:0001228">
    <property type="term" value="F:DNA-binding transcription activator activity, RNA polymerase II-specific"/>
    <property type="evidence" value="ECO:0007669"/>
    <property type="project" value="TreeGrafter"/>
</dbReference>
<dbReference type="AlphaFoldDB" id="A0AAF0EYP4"/>
<evidence type="ECO:0000256" key="1">
    <source>
        <dbReference type="ARBA" id="ARBA00004123"/>
    </source>
</evidence>
<keyword evidence="4" id="KW-0804">Transcription</keyword>
<protein>
    <submittedName>
        <fullName evidence="9">CCAAT- binding transcription factor component</fullName>
    </submittedName>
</protein>
<evidence type="ECO:0000256" key="4">
    <source>
        <dbReference type="ARBA" id="ARBA00023163"/>
    </source>
</evidence>
<keyword evidence="2" id="KW-0805">Transcription regulation</keyword>
<dbReference type="Proteomes" id="UP001217754">
    <property type="component" value="Chromosome 1"/>
</dbReference>
<feature type="domain" description="Transcription factor CBF/NF-Y/archaeal histone" evidence="8">
    <location>
        <begin position="104"/>
        <end position="166"/>
    </location>
</feature>
<dbReference type="Pfam" id="PF00808">
    <property type="entry name" value="CBFD_NFYB_HMF"/>
    <property type="match status" value="1"/>
</dbReference>
<dbReference type="InterPro" id="IPR009072">
    <property type="entry name" value="Histone-fold"/>
</dbReference>
<reference evidence="9" key="1">
    <citation type="submission" date="2023-03" db="EMBL/GenBank/DDBJ databases">
        <title>Mating type loci evolution in Malassezia.</title>
        <authorList>
            <person name="Coelho M.A."/>
        </authorList>
    </citation>
    <scope>NUCLEOTIDE SEQUENCE</scope>
    <source>
        <strain evidence="9">CBS 9431</strain>
    </source>
</reference>
<dbReference type="EMBL" id="CP119958">
    <property type="protein sequence ID" value="WFD37520.1"/>
    <property type="molecule type" value="Genomic_DNA"/>
</dbReference>
<dbReference type="GO" id="GO:0016602">
    <property type="term" value="C:CCAAT-binding factor complex"/>
    <property type="evidence" value="ECO:0007669"/>
    <property type="project" value="TreeGrafter"/>
</dbReference>
<dbReference type="PANTHER" id="PTHR10252">
    <property type="entry name" value="HISTONE-LIKE TRANSCRIPTION FACTOR CCAAT-RELATED"/>
    <property type="match status" value="1"/>
</dbReference>
<dbReference type="InterPro" id="IPR003958">
    <property type="entry name" value="CBFA_NFYB_domain"/>
</dbReference>
<organism evidence="9 10">
    <name type="scientific">Malassezia japonica</name>
    <dbReference type="NCBI Taxonomy" id="223818"/>
    <lineage>
        <taxon>Eukaryota</taxon>
        <taxon>Fungi</taxon>
        <taxon>Dikarya</taxon>
        <taxon>Basidiomycota</taxon>
        <taxon>Ustilaginomycotina</taxon>
        <taxon>Malasseziomycetes</taxon>
        <taxon>Malasseziales</taxon>
        <taxon>Malasseziaceae</taxon>
        <taxon>Malassezia</taxon>
    </lineage>
</organism>
<dbReference type="InterPro" id="IPR050568">
    <property type="entry name" value="Transcr_DNA_Rep_Reg"/>
</dbReference>
<evidence type="ECO:0000313" key="9">
    <source>
        <dbReference type="EMBL" id="WFD37520.1"/>
    </source>
</evidence>
<dbReference type="SUPFAM" id="SSF47113">
    <property type="entry name" value="Histone-fold"/>
    <property type="match status" value="1"/>
</dbReference>
<feature type="compositionally biased region" description="Polar residues" evidence="7">
    <location>
        <begin position="1"/>
        <end position="11"/>
    </location>
</feature>
<dbReference type="RefSeq" id="XP_060120417.1">
    <property type="nucleotide sequence ID" value="XM_060264434.1"/>
</dbReference>
<feature type="region of interest" description="Disordered" evidence="7">
    <location>
        <begin position="1"/>
        <end position="49"/>
    </location>
</feature>
<evidence type="ECO:0000256" key="5">
    <source>
        <dbReference type="ARBA" id="ARBA00023242"/>
    </source>
</evidence>
<accession>A0AAF0EYP4</accession>
<dbReference type="FunFam" id="1.10.20.10:FF:000006">
    <property type="entry name" value="Nuclear transcription factor Y subunit gamma"/>
    <property type="match status" value="1"/>
</dbReference>
<keyword evidence="3" id="KW-0238">DNA-binding</keyword>
<comment type="subcellular location">
    <subcellularLocation>
        <location evidence="1">Nucleus</location>
    </subcellularLocation>
</comment>